<evidence type="ECO:0000313" key="2">
    <source>
        <dbReference type="Proteomes" id="UP000053593"/>
    </source>
</evidence>
<name>A0A0D0C5K9_9AGAR</name>
<proteinExistence type="predicted"/>
<keyword evidence="2" id="KW-1185">Reference proteome</keyword>
<gene>
    <name evidence="1" type="ORF">GYMLUDRAFT_63885</name>
</gene>
<reference evidence="1 2" key="1">
    <citation type="submission" date="2014-04" db="EMBL/GenBank/DDBJ databases">
        <title>Evolutionary Origins and Diversification of the Mycorrhizal Mutualists.</title>
        <authorList>
            <consortium name="DOE Joint Genome Institute"/>
            <consortium name="Mycorrhizal Genomics Consortium"/>
            <person name="Kohler A."/>
            <person name="Kuo A."/>
            <person name="Nagy L.G."/>
            <person name="Floudas D."/>
            <person name="Copeland A."/>
            <person name="Barry K.W."/>
            <person name="Cichocki N."/>
            <person name="Veneault-Fourrey C."/>
            <person name="LaButti K."/>
            <person name="Lindquist E.A."/>
            <person name="Lipzen A."/>
            <person name="Lundell T."/>
            <person name="Morin E."/>
            <person name="Murat C."/>
            <person name="Riley R."/>
            <person name="Ohm R."/>
            <person name="Sun H."/>
            <person name="Tunlid A."/>
            <person name="Henrissat B."/>
            <person name="Grigoriev I.V."/>
            <person name="Hibbett D.S."/>
            <person name="Martin F."/>
        </authorList>
    </citation>
    <scope>NUCLEOTIDE SEQUENCE [LARGE SCALE GENOMIC DNA]</scope>
    <source>
        <strain evidence="1 2">FD-317 M1</strain>
    </source>
</reference>
<sequence>MEENKCINTSLAQRLLGESSIILPDPDNLSHLSKALQIADCKSDECKGSKEALKEDMDSSKLAKNRHTAQVGDSQLLDTSHDYLMDTNSKATAQDAIPSLPPAPMSSPSEASHYMLDLAGRYRAAHSSCNSSQAKWFSSTFTLLNVDFGLEYASLLMVWIQFEQKHGFDCPKSGLTPKDWPSELTTWIQSSRKGASL</sequence>
<accession>A0A0D0C5K9</accession>
<organism evidence="1 2">
    <name type="scientific">Collybiopsis luxurians FD-317 M1</name>
    <dbReference type="NCBI Taxonomy" id="944289"/>
    <lineage>
        <taxon>Eukaryota</taxon>
        <taxon>Fungi</taxon>
        <taxon>Dikarya</taxon>
        <taxon>Basidiomycota</taxon>
        <taxon>Agaricomycotina</taxon>
        <taxon>Agaricomycetes</taxon>
        <taxon>Agaricomycetidae</taxon>
        <taxon>Agaricales</taxon>
        <taxon>Marasmiineae</taxon>
        <taxon>Omphalotaceae</taxon>
        <taxon>Collybiopsis</taxon>
        <taxon>Collybiopsis luxurians</taxon>
    </lineage>
</organism>
<dbReference type="HOGENOM" id="CLU_1384312_0_0_1"/>
<dbReference type="Proteomes" id="UP000053593">
    <property type="component" value="Unassembled WGS sequence"/>
</dbReference>
<dbReference type="EMBL" id="KN834833">
    <property type="protein sequence ID" value="KIK53122.1"/>
    <property type="molecule type" value="Genomic_DNA"/>
</dbReference>
<evidence type="ECO:0000313" key="1">
    <source>
        <dbReference type="EMBL" id="KIK53122.1"/>
    </source>
</evidence>
<protein>
    <submittedName>
        <fullName evidence="1">Uncharacterized protein</fullName>
    </submittedName>
</protein>
<dbReference type="AlphaFoldDB" id="A0A0D0C5K9"/>